<dbReference type="Proteomes" id="UP001597440">
    <property type="component" value="Unassembled WGS sequence"/>
</dbReference>
<dbReference type="RefSeq" id="WP_210353590.1">
    <property type="nucleotide sequence ID" value="NZ_JAEQMU010000001.1"/>
</dbReference>
<keyword evidence="2" id="KW-0472">Membrane</keyword>
<evidence type="ECO:0000313" key="5">
    <source>
        <dbReference type="Proteomes" id="UP001597440"/>
    </source>
</evidence>
<keyword evidence="1" id="KW-0175">Coiled coil</keyword>
<evidence type="ECO:0000256" key="2">
    <source>
        <dbReference type="SAM" id="Phobius"/>
    </source>
</evidence>
<keyword evidence="2" id="KW-0812">Transmembrane</keyword>
<dbReference type="Pfam" id="PF04397">
    <property type="entry name" value="LytTR"/>
    <property type="match status" value="1"/>
</dbReference>
<feature type="domain" description="HTH LytTR-type" evidence="3">
    <location>
        <begin position="252"/>
        <end position="352"/>
    </location>
</feature>
<proteinExistence type="predicted"/>
<comment type="caution">
    <text evidence="4">The sequence shown here is derived from an EMBL/GenBank/DDBJ whole genome shotgun (WGS) entry which is preliminary data.</text>
</comment>
<feature type="transmembrane region" description="Helical" evidence="2">
    <location>
        <begin position="125"/>
        <end position="143"/>
    </location>
</feature>
<dbReference type="EMBL" id="JBHULD010000014">
    <property type="protein sequence ID" value="MFD2555231.1"/>
    <property type="molecule type" value="Genomic_DNA"/>
</dbReference>
<evidence type="ECO:0000256" key="1">
    <source>
        <dbReference type="SAM" id="Coils"/>
    </source>
</evidence>
<dbReference type="SMART" id="SM00850">
    <property type="entry name" value="LytTR"/>
    <property type="match status" value="1"/>
</dbReference>
<keyword evidence="4" id="KW-0238">DNA-binding</keyword>
<name>A0ABW5L5V8_9SPHI</name>
<sequence>MKSSTNRYRPFHIPAWLSGILFAMLISVHGHQGKYFEALDPLTFVFIVCLYVLFVMLTVYFMVWCTVVLNREHPWHRSWVPRLFYQTAAAGALPLFFLTIAHRLIAQVLPVALQQSLYLPTDAYFIVSFLIILNGWFGFMYVIDRGNRLSKVYWRLKANQMQVSDKVKQFESKYNLLQEELEAMNQKNLVLMQTCSGYEAESQTNRVQQIISDVKHNELQDAYKLLRDNYLQELSKEKKTQELPLHVVEVNSQLTGYKDDDIAYFRTAEEMIFIGLRNGEEYFYQSGGLNRLEKQLKERDYMRINRNYLVPLSSVMSATQHKADLLEIILDDAKHTKMVAYKTSTQIASIKIWLLRKIKISIGGVNHGG</sequence>
<feature type="transmembrane region" description="Helical" evidence="2">
    <location>
        <begin position="12"/>
        <end position="30"/>
    </location>
</feature>
<keyword evidence="5" id="KW-1185">Reference proteome</keyword>
<organism evidence="4 5">
    <name type="scientific">Sphingobacterium tabacisoli</name>
    <dbReference type="NCBI Taxonomy" id="2044855"/>
    <lineage>
        <taxon>Bacteria</taxon>
        <taxon>Pseudomonadati</taxon>
        <taxon>Bacteroidota</taxon>
        <taxon>Sphingobacteriia</taxon>
        <taxon>Sphingobacteriales</taxon>
        <taxon>Sphingobacteriaceae</taxon>
        <taxon>Sphingobacterium</taxon>
    </lineage>
</organism>
<feature type="coiled-coil region" evidence="1">
    <location>
        <begin position="160"/>
        <end position="194"/>
    </location>
</feature>
<dbReference type="GO" id="GO:0003677">
    <property type="term" value="F:DNA binding"/>
    <property type="evidence" value="ECO:0007669"/>
    <property type="project" value="UniProtKB-KW"/>
</dbReference>
<gene>
    <name evidence="4" type="ORF">ACFSQW_12565</name>
</gene>
<evidence type="ECO:0000259" key="3">
    <source>
        <dbReference type="SMART" id="SM00850"/>
    </source>
</evidence>
<dbReference type="InterPro" id="IPR007492">
    <property type="entry name" value="LytTR_DNA-bd_dom"/>
</dbReference>
<evidence type="ECO:0000313" key="4">
    <source>
        <dbReference type="EMBL" id="MFD2555231.1"/>
    </source>
</evidence>
<feature type="transmembrane region" description="Helical" evidence="2">
    <location>
        <begin position="83"/>
        <end position="105"/>
    </location>
</feature>
<protein>
    <submittedName>
        <fullName evidence="4">LytTR family DNA-binding domain-containing protein</fullName>
    </submittedName>
</protein>
<reference evidence="5" key="1">
    <citation type="journal article" date="2019" name="Int. J. Syst. Evol. Microbiol.">
        <title>The Global Catalogue of Microorganisms (GCM) 10K type strain sequencing project: providing services to taxonomists for standard genome sequencing and annotation.</title>
        <authorList>
            <consortium name="The Broad Institute Genomics Platform"/>
            <consortium name="The Broad Institute Genome Sequencing Center for Infectious Disease"/>
            <person name="Wu L."/>
            <person name="Ma J."/>
        </authorList>
    </citation>
    <scope>NUCLEOTIDE SEQUENCE [LARGE SCALE GENOMIC DNA]</scope>
    <source>
        <strain evidence="5">KCTC 52298</strain>
    </source>
</reference>
<feature type="transmembrane region" description="Helical" evidence="2">
    <location>
        <begin position="42"/>
        <end position="63"/>
    </location>
</feature>
<accession>A0ABW5L5V8</accession>
<dbReference type="Gene3D" id="2.40.50.1020">
    <property type="entry name" value="LytTr DNA-binding domain"/>
    <property type="match status" value="1"/>
</dbReference>
<keyword evidence="2" id="KW-1133">Transmembrane helix</keyword>